<protein>
    <submittedName>
        <fullName evidence="1">DUF2283 domain-containing protein</fullName>
    </submittedName>
</protein>
<proteinExistence type="predicted"/>
<comment type="caution">
    <text evidence="1">The sequence shown here is derived from an EMBL/GenBank/DDBJ whole genome shotgun (WGS) entry which is preliminary data.</text>
</comment>
<organism evidence="1 2">
    <name type="scientific">Flexistipes sinusarabici</name>
    <dbReference type="NCBI Taxonomy" id="2352"/>
    <lineage>
        <taxon>Bacteria</taxon>
        <taxon>Pseudomonadati</taxon>
        <taxon>Deferribacterota</taxon>
        <taxon>Deferribacteres</taxon>
        <taxon>Deferribacterales</taxon>
        <taxon>Flexistipitaceae</taxon>
        <taxon>Flexistipes</taxon>
    </lineage>
</organism>
<dbReference type="EMBL" id="VSIV01000241">
    <property type="protein sequence ID" value="TYB32892.1"/>
    <property type="molecule type" value="Genomic_DNA"/>
</dbReference>
<evidence type="ECO:0000313" key="1">
    <source>
        <dbReference type="EMBL" id="TYB32892.1"/>
    </source>
</evidence>
<name>A0A5D0MKF7_FLESI</name>
<evidence type="ECO:0000313" key="2">
    <source>
        <dbReference type="Proteomes" id="UP000323337"/>
    </source>
</evidence>
<accession>A0A5D0MKF7</accession>
<reference evidence="1 2" key="1">
    <citation type="submission" date="2019-08" db="EMBL/GenBank/DDBJ databases">
        <title>Genomic characterization of a novel candidate phylum (ARYD3) from a high temperature, high salinity tertiary oil reservoir in north central Oklahoma, USA.</title>
        <authorList>
            <person name="Youssef N.H."/>
            <person name="Yadav A."/>
            <person name="Elshahed M.S."/>
        </authorList>
    </citation>
    <scope>NUCLEOTIDE SEQUENCE [LARGE SCALE GENOMIC DNA]</scope>
    <source>
        <strain evidence="1">ARYD1</strain>
    </source>
</reference>
<dbReference type="Pfam" id="PF10049">
    <property type="entry name" value="DUF2283"/>
    <property type="match status" value="1"/>
</dbReference>
<gene>
    <name evidence="1" type="ORF">FXF49_09115</name>
</gene>
<dbReference type="AlphaFoldDB" id="A0A5D0MKF7"/>
<dbReference type="RefSeq" id="WP_303701591.1">
    <property type="nucleotide sequence ID" value="NZ_VSIV01000241.1"/>
</dbReference>
<sequence length="68" mass="8002">MKVKYFNDTYTALIEFADREVFETREISENIYIDVDAEGNIVNMIIEHAKSNAALWEFSYEEMDKQTA</sequence>
<dbReference type="Proteomes" id="UP000323337">
    <property type="component" value="Unassembled WGS sequence"/>
</dbReference>
<dbReference type="InterPro" id="IPR019270">
    <property type="entry name" value="DUF2283"/>
</dbReference>